<dbReference type="InterPro" id="IPR013162">
    <property type="entry name" value="CD80_C2-set"/>
</dbReference>
<dbReference type="InterPro" id="IPR003597">
    <property type="entry name" value="Ig_C1-set"/>
</dbReference>
<dbReference type="Pfam" id="PF08205">
    <property type="entry name" value="C2-set_2"/>
    <property type="match status" value="1"/>
</dbReference>
<keyword evidence="2" id="KW-0325">Glycoprotein</keyword>
<accession>A0ABM3YYA1</accession>
<keyword evidence="3" id="KW-0812">Transmembrane</keyword>
<evidence type="ECO:0000313" key="7">
    <source>
        <dbReference type="RefSeq" id="XP_060541108.1"/>
    </source>
</evidence>
<name>A0ABM3YYA1_PANGU</name>
<evidence type="ECO:0000256" key="4">
    <source>
        <dbReference type="SAM" id="SignalP"/>
    </source>
</evidence>
<feature type="transmembrane region" description="Helical" evidence="3">
    <location>
        <begin position="246"/>
        <end position="269"/>
    </location>
</feature>
<dbReference type="PANTHER" id="PTHR19971">
    <property type="entry name" value="SIGNAL-REGULATORY PROTEIN BETA"/>
    <property type="match status" value="1"/>
</dbReference>
<sequence length="295" mass="32882">MAALRSFKIIYGLLQLLLLLLLQDLVESSQPQIHGPQGRITAGSWASFQCSASESSKDIHVNWMKNGERIPSNQTKISPTEFKGEGTYRVTSSMEILLGQGDVKSQLSCQMHHNSTQKFSEKFRLGDVLRVPPKMRLATIPPSPIQLNARVMVACHAESFYPNDAKVELFAKNASSRTGTVSSRISNRDGTFSIKIYLEVLATKGRNSSLIHCQVQRDSQPLLIETTSLFITRPLKISENSQEQSIIFLCIALFLSRVAILLFISCLFLTKVFGRKRTKSRSITSQEVRQSGTSS</sequence>
<feature type="domain" description="Ig-like" evidence="5">
    <location>
        <begin position="31"/>
        <end position="120"/>
    </location>
</feature>
<dbReference type="SMART" id="SM00407">
    <property type="entry name" value="IGc1"/>
    <property type="match status" value="2"/>
</dbReference>
<dbReference type="Proteomes" id="UP001652622">
    <property type="component" value="Unplaced"/>
</dbReference>
<feature type="chain" id="PRO_5047316050" evidence="4">
    <location>
        <begin position="29"/>
        <end position="295"/>
    </location>
</feature>
<dbReference type="InterPro" id="IPR007110">
    <property type="entry name" value="Ig-like_dom"/>
</dbReference>
<gene>
    <name evidence="7" type="primary">LOC117658356</name>
</gene>
<evidence type="ECO:0000256" key="1">
    <source>
        <dbReference type="ARBA" id="ARBA00023157"/>
    </source>
</evidence>
<protein>
    <submittedName>
        <fullName evidence="7">Tyrosine-protein phosphatase non-receptor type substrate 1-like</fullName>
    </submittedName>
</protein>
<proteinExistence type="predicted"/>
<evidence type="ECO:0000313" key="6">
    <source>
        <dbReference type="Proteomes" id="UP001652622"/>
    </source>
</evidence>
<dbReference type="InterPro" id="IPR013783">
    <property type="entry name" value="Ig-like_fold"/>
</dbReference>
<keyword evidence="3" id="KW-0472">Membrane</keyword>
<dbReference type="PROSITE" id="PS50835">
    <property type="entry name" value="IG_LIKE"/>
    <property type="match status" value="1"/>
</dbReference>
<keyword evidence="3" id="KW-1133">Transmembrane helix</keyword>
<dbReference type="InterPro" id="IPR036179">
    <property type="entry name" value="Ig-like_dom_sf"/>
</dbReference>
<evidence type="ECO:0000256" key="3">
    <source>
        <dbReference type="SAM" id="Phobius"/>
    </source>
</evidence>
<keyword evidence="1" id="KW-1015">Disulfide bond</keyword>
<organism evidence="6 7">
    <name type="scientific">Pantherophis guttatus</name>
    <name type="common">Corn snake</name>
    <name type="synonym">Elaphe guttata</name>
    <dbReference type="NCBI Taxonomy" id="94885"/>
    <lineage>
        <taxon>Eukaryota</taxon>
        <taxon>Metazoa</taxon>
        <taxon>Chordata</taxon>
        <taxon>Craniata</taxon>
        <taxon>Vertebrata</taxon>
        <taxon>Euteleostomi</taxon>
        <taxon>Lepidosauria</taxon>
        <taxon>Squamata</taxon>
        <taxon>Bifurcata</taxon>
        <taxon>Unidentata</taxon>
        <taxon>Episquamata</taxon>
        <taxon>Toxicofera</taxon>
        <taxon>Serpentes</taxon>
        <taxon>Colubroidea</taxon>
        <taxon>Colubridae</taxon>
        <taxon>Colubrinae</taxon>
        <taxon>Pantherophis</taxon>
    </lineage>
</organism>
<dbReference type="Pfam" id="PF07654">
    <property type="entry name" value="C1-set"/>
    <property type="match status" value="1"/>
</dbReference>
<dbReference type="InterPro" id="IPR051755">
    <property type="entry name" value="Ig-like_CS_Receptor"/>
</dbReference>
<dbReference type="Gene3D" id="2.60.40.10">
    <property type="entry name" value="Immunoglobulins"/>
    <property type="match status" value="2"/>
</dbReference>
<feature type="signal peptide" evidence="4">
    <location>
        <begin position="1"/>
        <end position="28"/>
    </location>
</feature>
<dbReference type="GeneID" id="117658356"/>
<keyword evidence="4" id="KW-0732">Signal</keyword>
<reference evidence="7" key="1">
    <citation type="submission" date="2025-08" db="UniProtKB">
        <authorList>
            <consortium name="RefSeq"/>
        </authorList>
    </citation>
    <scope>IDENTIFICATION</scope>
    <source>
        <tissue evidence="7">Blood</tissue>
    </source>
</reference>
<dbReference type="SUPFAM" id="SSF48726">
    <property type="entry name" value="Immunoglobulin"/>
    <property type="match status" value="2"/>
</dbReference>
<dbReference type="RefSeq" id="XP_060541108.1">
    <property type="nucleotide sequence ID" value="XM_060685125.1"/>
</dbReference>
<evidence type="ECO:0000259" key="5">
    <source>
        <dbReference type="PROSITE" id="PS50835"/>
    </source>
</evidence>
<keyword evidence="6" id="KW-1185">Reference proteome</keyword>
<evidence type="ECO:0000256" key="2">
    <source>
        <dbReference type="ARBA" id="ARBA00023180"/>
    </source>
</evidence>